<dbReference type="PANTHER" id="PTHR40082:SF1">
    <property type="entry name" value="BLR5956 PROTEIN"/>
    <property type="match status" value="1"/>
</dbReference>
<dbReference type="GO" id="GO:0006780">
    <property type="term" value="P:uroporphyrinogen III biosynthetic process"/>
    <property type="evidence" value="ECO:0007669"/>
    <property type="project" value="InterPro"/>
</dbReference>
<keyword evidence="5" id="KW-1185">Reference proteome</keyword>
<keyword evidence="4" id="KW-0489">Methyltransferase</keyword>
<keyword evidence="4" id="KW-0808">Transferase</keyword>
<dbReference type="InterPro" id="IPR036108">
    <property type="entry name" value="4pyrrol_syn_uPrphyn_synt_sf"/>
</dbReference>
<reference evidence="4 5" key="1">
    <citation type="submission" date="2018-10" db="EMBL/GenBank/DDBJ databases">
        <title>Tessaracoccus antarcticuss sp. nov., isolated from sediment.</title>
        <authorList>
            <person name="Zhou L.Y."/>
            <person name="Du Z.J."/>
        </authorList>
    </citation>
    <scope>NUCLEOTIDE SEQUENCE [LARGE SCALE GENOMIC DNA]</scope>
    <source>
        <strain evidence="4 5">JDX10</strain>
    </source>
</reference>
<gene>
    <name evidence="4" type="ORF">EAX62_00185</name>
</gene>
<feature type="domain" description="Tetrapyrrole biosynthesis uroporphyrinogen III synthase" evidence="3">
    <location>
        <begin position="253"/>
        <end position="483"/>
    </location>
</feature>
<evidence type="ECO:0000259" key="3">
    <source>
        <dbReference type="Pfam" id="PF02602"/>
    </source>
</evidence>
<protein>
    <submittedName>
        <fullName evidence="4">Bifunctional uroporphyrinogen-III C-methyltransferase/uroporphyrinogen-III synthase</fullName>
    </submittedName>
</protein>
<organism evidence="4 5">
    <name type="scientific">Tessaracoccus antarcticus</name>
    <dbReference type="NCBI Taxonomy" id="2479848"/>
    <lineage>
        <taxon>Bacteria</taxon>
        <taxon>Bacillati</taxon>
        <taxon>Actinomycetota</taxon>
        <taxon>Actinomycetes</taxon>
        <taxon>Propionibacteriales</taxon>
        <taxon>Propionibacteriaceae</taxon>
        <taxon>Tessaracoccus</taxon>
    </lineage>
</organism>
<name>A0A3M0G7Y0_9ACTN</name>
<dbReference type="SUPFAM" id="SSF53790">
    <property type="entry name" value="Tetrapyrrole methylase"/>
    <property type="match status" value="1"/>
</dbReference>
<evidence type="ECO:0000259" key="2">
    <source>
        <dbReference type="Pfam" id="PF00590"/>
    </source>
</evidence>
<dbReference type="Pfam" id="PF00590">
    <property type="entry name" value="TP_methylase"/>
    <property type="match status" value="1"/>
</dbReference>
<dbReference type="EMBL" id="REFW01000001">
    <property type="protein sequence ID" value="RMB61140.1"/>
    <property type="molecule type" value="Genomic_DNA"/>
</dbReference>
<comment type="caution">
    <text evidence="4">The sequence shown here is derived from an EMBL/GenBank/DDBJ whole genome shotgun (WGS) entry which is preliminary data.</text>
</comment>
<dbReference type="SUPFAM" id="SSF69618">
    <property type="entry name" value="HemD-like"/>
    <property type="match status" value="1"/>
</dbReference>
<accession>A0A3M0G7Y0</accession>
<dbReference type="InterPro" id="IPR003754">
    <property type="entry name" value="4pyrrol_synth_uPrphyn_synth"/>
</dbReference>
<dbReference type="Pfam" id="PF02602">
    <property type="entry name" value="HEM4"/>
    <property type="match status" value="1"/>
</dbReference>
<dbReference type="InterPro" id="IPR000878">
    <property type="entry name" value="4pyrrol_Mease"/>
</dbReference>
<sequence>MLAETDGAVGSLTVVGAGPGDPELMALSGAKAISRADLVVVDSDDAVGIIAALGIDSHAQVVVAAKDQYRQLVTAIDEGRHVVRVTADDHLLNGFHANSLPRVLETHRNRTHVVPGISRWDCALNFGAVAPTASLAMLDASLQVPDKDEWPTAGTTIIWTTARLLKDVAAQGARLHGVAGQVLEITRLGSTSQVSRLVTWGELDARDVDPHIEYYLVTGPGIVDGARGRLDWFGTKPLFDWSVLIPRTKDDFDDLIEQLSRYGASSEVVATLSIEPPRTEQGMEKAIRGLVDGRYLWIIFTSPHAVEAIIERLAEYGLDSRALSGILIAAVGRGSVEALGRHGLKADLVPVGDNTAGGLAVEFPAHDILIDPLDRVLVPSADVSVTALLEGLGRLGWEAEEVTAYRTVRAAPPPAELRERIKDGMFDAVVFTSSTAVRNMIGIAGKPHAASVVAAIGPATAAACEMHGLRVDVVAEAPTFESVAEGLARFADRRKAERSEQGLPEAKPSERKRRKRRKAPVDGA</sequence>
<dbReference type="AlphaFoldDB" id="A0A3M0G7Y0"/>
<dbReference type="InterPro" id="IPR014777">
    <property type="entry name" value="4pyrrole_Mease_sub1"/>
</dbReference>
<feature type="domain" description="Tetrapyrrole methylase" evidence="2">
    <location>
        <begin position="12"/>
        <end position="202"/>
    </location>
</feature>
<evidence type="ECO:0000256" key="1">
    <source>
        <dbReference type="SAM" id="MobiDB-lite"/>
    </source>
</evidence>
<dbReference type="InterPro" id="IPR039793">
    <property type="entry name" value="UROS/Hem4"/>
</dbReference>
<dbReference type="GO" id="GO:0008168">
    <property type="term" value="F:methyltransferase activity"/>
    <property type="evidence" value="ECO:0007669"/>
    <property type="project" value="UniProtKB-KW"/>
</dbReference>
<dbReference type="Proteomes" id="UP000275256">
    <property type="component" value="Unassembled WGS sequence"/>
</dbReference>
<dbReference type="PANTHER" id="PTHR40082">
    <property type="entry name" value="BLR5956 PROTEIN"/>
    <property type="match status" value="1"/>
</dbReference>
<feature type="region of interest" description="Disordered" evidence="1">
    <location>
        <begin position="492"/>
        <end position="524"/>
    </location>
</feature>
<dbReference type="Gene3D" id="3.40.50.10090">
    <property type="match status" value="2"/>
</dbReference>
<dbReference type="CDD" id="cd06578">
    <property type="entry name" value="HemD"/>
    <property type="match status" value="1"/>
</dbReference>
<dbReference type="GO" id="GO:0032259">
    <property type="term" value="P:methylation"/>
    <property type="evidence" value="ECO:0007669"/>
    <property type="project" value="UniProtKB-KW"/>
</dbReference>
<dbReference type="FunFam" id="3.40.50.10090:FF:000001">
    <property type="entry name" value="Bifunctional uroporphyrinogen-III C-methyltransferase/uroporphyrinogen-III synthase"/>
    <property type="match status" value="1"/>
</dbReference>
<dbReference type="InterPro" id="IPR035996">
    <property type="entry name" value="4pyrrol_Methylase_sf"/>
</dbReference>
<proteinExistence type="predicted"/>
<evidence type="ECO:0000313" key="5">
    <source>
        <dbReference type="Proteomes" id="UP000275256"/>
    </source>
</evidence>
<evidence type="ECO:0000313" key="4">
    <source>
        <dbReference type="EMBL" id="RMB61140.1"/>
    </source>
</evidence>
<dbReference type="Gene3D" id="3.40.1010.10">
    <property type="entry name" value="Cobalt-precorrin-4 Transmethylase, Domain 1"/>
    <property type="match status" value="1"/>
</dbReference>
<dbReference type="GO" id="GO:0004852">
    <property type="term" value="F:uroporphyrinogen-III synthase activity"/>
    <property type="evidence" value="ECO:0007669"/>
    <property type="project" value="InterPro"/>
</dbReference>